<dbReference type="RefSeq" id="WP_380589030.1">
    <property type="nucleotide sequence ID" value="NZ_JBHSQJ010000141.1"/>
</dbReference>
<dbReference type="Proteomes" id="UP001596174">
    <property type="component" value="Unassembled WGS sequence"/>
</dbReference>
<comment type="catalytic activity">
    <reaction evidence="4">
        <text>a 2-deoxystreptamine antibiotic + acetyl-CoA = an N(3)-acetyl-2-deoxystreptamine antibiotic + CoA + H(+)</text>
        <dbReference type="Rhea" id="RHEA:12665"/>
        <dbReference type="ChEBI" id="CHEBI:15378"/>
        <dbReference type="ChEBI" id="CHEBI:57287"/>
        <dbReference type="ChEBI" id="CHEBI:57288"/>
        <dbReference type="ChEBI" id="CHEBI:57921"/>
        <dbReference type="ChEBI" id="CHEBI:77452"/>
        <dbReference type="EC" id="2.3.1.81"/>
    </reaction>
</comment>
<evidence type="ECO:0000256" key="4">
    <source>
        <dbReference type="RuleBase" id="RU365031"/>
    </source>
</evidence>
<evidence type="ECO:0000256" key="1">
    <source>
        <dbReference type="ARBA" id="ARBA00006383"/>
    </source>
</evidence>
<comment type="caution">
    <text evidence="5">The sequence shown here is derived from an EMBL/GenBank/DDBJ whole genome shotgun (WGS) entry which is preliminary data.</text>
</comment>
<keyword evidence="6" id="KW-1185">Reference proteome</keyword>
<dbReference type="InterPro" id="IPR028345">
    <property type="entry name" value="Antibiotic_NAT-like"/>
</dbReference>
<comment type="similarity">
    <text evidence="1 4">Belongs to the antibiotic N-acetyltransferase family.</text>
</comment>
<keyword evidence="4" id="KW-0046">Antibiotic resistance</keyword>
<name>A0ABW1GBK5_9ACTN</name>
<accession>A0ABW1GBK5</accession>
<dbReference type="PANTHER" id="PTHR11104">
    <property type="entry name" value="AMINOGLYCOSIDE N3-ACETYLTRANSFERASE"/>
    <property type="match status" value="1"/>
</dbReference>
<keyword evidence="3 4" id="KW-0012">Acyltransferase</keyword>
<dbReference type="InterPro" id="IPR003679">
    <property type="entry name" value="Amioglycoside_AcTrfase"/>
</dbReference>
<organism evidence="5 6">
    <name type="scientific">Streptacidiphilus monticola</name>
    <dbReference type="NCBI Taxonomy" id="2161674"/>
    <lineage>
        <taxon>Bacteria</taxon>
        <taxon>Bacillati</taxon>
        <taxon>Actinomycetota</taxon>
        <taxon>Actinomycetes</taxon>
        <taxon>Kitasatosporales</taxon>
        <taxon>Streptomycetaceae</taxon>
        <taxon>Streptacidiphilus</taxon>
    </lineage>
</organism>
<sequence>MVHEESLVEDLLFLGVCPGELLMVHASLSSVGWIDGGADALLAALLRVLGPTGTLVAYAATPENSISSPAYRRATEGLGLAQRERYRRSMPAFDRRLTPVSPSLGRLSEAVRSHPGALRSSHPQTSFAALGPLAEQITRNHPIEQHLGPDSPLGRLYELGARSLLIGVGFDRYTPFHLADYVRPELPARSYSCKVRGRRGRSRWVRFRDLDLRDGHFAALGEQVRERVEVVEGKVGAAPSMVVPLREAVDAALEIRLGVRSPVLSGC</sequence>
<gene>
    <name evidence="5" type="ORF">ACFP3V_27580</name>
</gene>
<dbReference type="PANTHER" id="PTHR11104:SF0">
    <property type="entry name" value="SPBETA PROPHAGE-DERIVED AMINOGLYCOSIDE N(3')-ACETYLTRANSFERASE-LIKE PROTEIN YOKD"/>
    <property type="match status" value="1"/>
</dbReference>
<reference evidence="6" key="1">
    <citation type="journal article" date="2019" name="Int. J. Syst. Evol. Microbiol.">
        <title>The Global Catalogue of Microorganisms (GCM) 10K type strain sequencing project: providing services to taxonomists for standard genome sequencing and annotation.</title>
        <authorList>
            <consortium name="The Broad Institute Genomics Platform"/>
            <consortium name="The Broad Institute Genome Sequencing Center for Infectious Disease"/>
            <person name="Wu L."/>
            <person name="Ma J."/>
        </authorList>
    </citation>
    <scope>NUCLEOTIDE SEQUENCE [LARGE SCALE GENOMIC DNA]</scope>
    <source>
        <strain evidence="6">JCM 4816</strain>
    </source>
</reference>
<dbReference type="SUPFAM" id="SSF110710">
    <property type="entry name" value="TTHA0583/YokD-like"/>
    <property type="match status" value="1"/>
</dbReference>
<keyword evidence="2 4" id="KW-0808">Transferase</keyword>
<dbReference type="EMBL" id="JBHSQJ010000141">
    <property type="protein sequence ID" value="MFC5910952.1"/>
    <property type="molecule type" value="Genomic_DNA"/>
</dbReference>
<evidence type="ECO:0000313" key="6">
    <source>
        <dbReference type="Proteomes" id="UP001596174"/>
    </source>
</evidence>
<evidence type="ECO:0000256" key="3">
    <source>
        <dbReference type="ARBA" id="ARBA00023315"/>
    </source>
</evidence>
<evidence type="ECO:0000313" key="5">
    <source>
        <dbReference type="EMBL" id="MFC5910952.1"/>
    </source>
</evidence>
<dbReference type="EC" id="2.3.1.-" evidence="4"/>
<proteinExistence type="inferred from homology"/>
<dbReference type="Pfam" id="PF02522">
    <property type="entry name" value="Antibiotic_NAT"/>
    <property type="match status" value="1"/>
</dbReference>
<protein>
    <recommendedName>
        <fullName evidence="4">Aminoglycoside N(3)-acetyltransferase</fullName>
        <ecNumber evidence="4">2.3.1.-</ecNumber>
    </recommendedName>
</protein>
<evidence type="ECO:0000256" key="2">
    <source>
        <dbReference type="ARBA" id="ARBA00022679"/>
    </source>
</evidence>